<accession>A0A6J7HET7</accession>
<protein>
    <submittedName>
        <fullName evidence="1">Unannotated protein</fullName>
    </submittedName>
</protein>
<evidence type="ECO:0000313" key="1">
    <source>
        <dbReference type="EMBL" id="CAB4915025.1"/>
    </source>
</evidence>
<name>A0A6J7HET7_9ZZZZ</name>
<gene>
    <name evidence="1" type="ORF">UFOPK3494_01761</name>
</gene>
<sequence>MSIKANTVTGAMNEIVAKARRSNDASRDCVNFFTRRSDRCRLDRRRFSFKQNRIRLSNIGGNLTSEHASCDVAAIAIHRATEIA</sequence>
<reference evidence="1" key="1">
    <citation type="submission" date="2020-05" db="EMBL/GenBank/DDBJ databases">
        <authorList>
            <person name="Chiriac C."/>
            <person name="Salcher M."/>
            <person name="Ghai R."/>
            <person name="Kavagutti S V."/>
        </authorList>
    </citation>
    <scope>NUCLEOTIDE SEQUENCE</scope>
</reference>
<dbReference type="EMBL" id="CAFBMF010000182">
    <property type="protein sequence ID" value="CAB4915025.1"/>
    <property type="molecule type" value="Genomic_DNA"/>
</dbReference>
<dbReference type="AlphaFoldDB" id="A0A6J7HET7"/>
<organism evidence="1">
    <name type="scientific">freshwater metagenome</name>
    <dbReference type="NCBI Taxonomy" id="449393"/>
    <lineage>
        <taxon>unclassified sequences</taxon>
        <taxon>metagenomes</taxon>
        <taxon>ecological metagenomes</taxon>
    </lineage>
</organism>
<proteinExistence type="predicted"/>